<feature type="domain" description="PIN" evidence="6">
    <location>
        <begin position="1"/>
        <end position="123"/>
    </location>
</feature>
<dbReference type="Pfam" id="PF01850">
    <property type="entry name" value="PIN"/>
    <property type="match status" value="1"/>
</dbReference>
<dbReference type="GO" id="GO:0016787">
    <property type="term" value="F:hydrolase activity"/>
    <property type="evidence" value="ECO:0007669"/>
    <property type="project" value="UniProtKB-KW"/>
</dbReference>
<comment type="similarity">
    <text evidence="5">Belongs to the PINc/VapC protein family.</text>
</comment>
<dbReference type="HAMAP" id="MF_00265">
    <property type="entry name" value="VapC_Nob1"/>
    <property type="match status" value="1"/>
</dbReference>
<keyword evidence="3 5" id="KW-0479">Metal-binding</keyword>
<sequence length="132" mass="14646">MFVDASALVAMLTNEDDAADLAQRLSQTSKRLTTPIAIFETAAAVARVLDLPFDEAREAVETFLQLLNVQVLALPPRASTLALEAFERYGKGRGHPAQLNMGACFSYACARYYRMPLLYKCDDLRQTDIERG</sequence>
<evidence type="ECO:0000256" key="5">
    <source>
        <dbReference type="HAMAP-Rule" id="MF_00265"/>
    </source>
</evidence>
<dbReference type="InterPro" id="IPR029060">
    <property type="entry name" value="PIN-like_dom_sf"/>
</dbReference>
<evidence type="ECO:0000256" key="2">
    <source>
        <dbReference type="ARBA" id="ARBA00022722"/>
    </source>
</evidence>
<evidence type="ECO:0000259" key="6">
    <source>
        <dbReference type="Pfam" id="PF01850"/>
    </source>
</evidence>
<dbReference type="GO" id="GO:0000287">
    <property type="term" value="F:magnesium ion binding"/>
    <property type="evidence" value="ECO:0007669"/>
    <property type="project" value="UniProtKB-UniRule"/>
</dbReference>
<dbReference type="RefSeq" id="WP_012382873.1">
    <property type="nucleotide sequence ID" value="NC_010580.1"/>
</dbReference>
<name>B2IL60_BEII9</name>
<feature type="binding site" evidence="5">
    <location>
        <position position="4"/>
    </location>
    <ligand>
        <name>Mg(2+)</name>
        <dbReference type="ChEBI" id="CHEBI:18420"/>
    </ligand>
</feature>
<comment type="cofactor">
    <cofactor evidence="5">
        <name>Mg(2+)</name>
        <dbReference type="ChEBI" id="CHEBI:18420"/>
    </cofactor>
</comment>
<dbReference type="InterPro" id="IPR022907">
    <property type="entry name" value="VapC_family"/>
</dbReference>
<gene>
    <name evidence="5" type="primary">vapC</name>
    <name evidence="7" type="ordered locus">Bind_3708</name>
</gene>
<evidence type="ECO:0000313" key="8">
    <source>
        <dbReference type="Proteomes" id="UP000001695"/>
    </source>
</evidence>
<reference evidence="7 8" key="1">
    <citation type="submission" date="2008-03" db="EMBL/GenBank/DDBJ databases">
        <title>Complete sequence of plasmid1 of Beijerinckia indica subsp. indica ATCC 9039.</title>
        <authorList>
            <consortium name="US DOE Joint Genome Institute"/>
            <person name="Copeland A."/>
            <person name="Lucas S."/>
            <person name="Lapidus A."/>
            <person name="Glavina del Rio T."/>
            <person name="Dalin E."/>
            <person name="Tice H."/>
            <person name="Bruce D."/>
            <person name="Goodwin L."/>
            <person name="Pitluck S."/>
            <person name="LaButti K."/>
            <person name="Schmutz J."/>
            <person name="Larimer F."/>
            <person name="Land M."/>
            <person name="Hauser L."/>
            <person name="Kyrpides N."/>
            <person name="Mikhailova N."/>
            <person name="Dunfield P.F."/>
            <person name="Dedysh S.N."/>
            <person name="Liesack W."/>
            <person name="Saw J.H."/>
            <person name="Alam M."/>
            <person name="Chen Y."/>
            <person name="Murrell J.C."/>
            <person name="Richardson P."/>
        </authorList>
    </citation>
    <scope>NUCLEOTIDE SEQUENCE [LARGE SCALE GENOMIC DNA]</scope>
    <source>
        <strain evidence="8">ATCC 9039 / DSM 1715 / NCIMB 8712</strain>
        <plasmid evidence="7 8">pBIND01</plasmid>
    </source>
</reference>
<evidence type="ECO:0000256" key="1">
    <source>
        <dbReference type="ARBA" id="ARBA00022649"/>
    </source>
</evidence>
<evidence type="ECO:0000256" key="4">
    <source>
        <dbReference type="ARBA" id="ARBA00022801"/>
    </source>
</evidence>
<dbReference type="GO" id="GO:0090729">
    <property type="term" value="F:toxin activity"/>
    <property type="evidence" value="ECO:0007669"/>
    <property type="project" value="UniProtKB-KW"/>
</dbReference>
<dbReference type="InterPro" id="IPR002716">
    <property type="entry name" value="PIN_dom"/>
</dbReference>
<protein>
    <recommendedName>
        <fullName evidence="5">Ribonuclease VapC</fullName>
        <shortName evidence="5">RNase VapC</shortName>
        <ecNumber evidence="5">3.1.-.-</ecNumber>
    </recommendedName>
    <alternativeName>
        <fullName evidence="5">Toxin VapC</fullName>
    </alternativeName>
</protein>
<evidence type="ECO:0000256" key="3">
    <source>
        <dbReference type="ARBA" id="ARBA00022723"/>
    </source>
</evidence>
<dbReference type="HOGENOM" id="CLU_144760_0_0_5"/>
<dbReference type="EC" id="3.1.-.-" evidence="5"/>
<comment type="caution">
    <text evidence="5">Lacks conserved residue(s) required for the propagation of feature annotation.</text>
</comment>
<proteinExistence type="inferred from homology"/>
<keyword evidence="2 5" id="KW-0540">Nuclease</keyword>
<geneLocation type="plasmid" evidence="7 8">
    <name>pBIND01</name>
</geneLocation>
<keyword evidence="8" id="KW-1185">Reference proteome</keyword>
<dbReference type="Gene3D" id="3.40.50.1010">
    <property type="entry name" value="5'-nuclease"/>
    <property type="match status" value="1"/>
</dbReference>
<comment type="function">
    <text evidence="5">Toxic component of a toxin-antitoxin (TA) system. An RNase.</text>
</comment>
<dbReference type="EMBL" id="CP001017">
    <property type="protein sequence ID" value="ACB97260.1"/>
    <property type="molecule type" value="Genomic_DNA"/>
</dbReference>
<dbReference type="GO" id="GO:0004540">
    <property type="term" value="F:RNA nuclease activity"/>
    <property type="evidence" value="ECO:0007669"/>
    <property type="project" value="InterPro"/>
</dbReference>
<keyword evidence="7" id="KW-0614">Plasmid</keyword>
<dbReference type="OrthoDB" id="32625at2"/>
<dbReference type="Proteomes" id="UP000001695">
    <property type="component" value="Plasmid pBIND01"/>
</dbReference>
<dbReference type="KEGG" id="bid:Bind_3708"/>
<keyword evidence="1 5" id="KW-1277">Toxin-antitoxin system</keyword>
<dbReference type="SUPFAM" id="SSF88723">
    <property type="entry name" value="PIN domain-like"/>
    <property type="match status" value="1"/>
</dbReference>
<organism evidence="7 8">
    <name type="scientific">Beijerinckia indica subsp. indica (strain ATCC 9039 / DSM 1715 / NCIMB 8712)</name>
    <dbReference type="NCBI Taxonomy" id="395963"/>
    <lineage>
        <taxon>Bacteria</taxon>
        <taxon>Pseudomonadati</taxon>
        <taxon>Pseudomonadota</taxon>
        <taxon>Alphaproteobacteria</taxon>
        <taxon>Hyphomicrobiales</taxon>
        <taxon>Beijerinckiaceae</taxon>
        <taxon>Beijerinckia</taxon>
    </lineage>
</organism>
<dbReference type="AlphaFoldDB" id="B2IL60"/>
<accession>B2IL60</accession>
<evidence type="ECO:0000313" key="7">
    <source>
        <dbReference type="EMBL" id="ACB97260.1"/>
    </source>
</evidence>
<keyword evidence="4 5" id="KW-0378">Hydrolase</keyword>
<keyword evidence="5" id="KW-0460">Magnesium</keyword>
<keyword evidence="5" id="KW-0800">Toxin</keyword>
<dbReference type="CDD" id="cd09871">
    <property type="entry name" value="PIN_MtVapC28-VapC30-like"/>
    <property type="match status" value="1"/>
</dbReference>